<organism evidence="2 3">
    <name type="scientific">Rhodofomes roseus</name>
    <dbReference type="NCBI Taxonomy" id="34475"/>
    <lineage>
        <taxon>Eukaryota</taxon>
        <taxon>Fungi</taxon>
        <taxon>Dikarya</taxon>
        <taxon>Basidiomycota</taxon>
        <taxon>Agaricomycotina</taxon>
        <taxon>Agaricomycetes</taxon>
        <taxon>Polyporales</taxon>
        <taxon>Rhodofomes</taxon>
    </lineage>
</organism>
<evidence type="ECO:0000313" key="3">
    <source>
        <dbReference type="Proteomes" id="UP000814176"/>
    </source>
</evidence>
<evidence type="ECO:0000313" key="2">
    <source>
        <dbReference type="EMBL" id="KAH9839789.1"/>
    </source>
</evidence>
<proteinExistence type="predicted"/>
<comment type="caution">
    <text evidence="2">The sequence shown here is derived from an EMBL/GenBank/DDBJ whole genome shotgun (WGS) entry which is preliminary data.</text>
</comment>
<gene>
    <name evidence="2" type="ORF">C8Q71DRAFT_462338</name>
</gene>
<keyword evidence="3" id="KW-1185">Reference proteome</keyword>
<evidence type="ECO:0000256" key="1">
    <source>
        <dbReference type="SAM" id="MobiDB-lite"/>
    </source>
</evidence>
<reference evidence="2 3" key="1">
    <citation type="journal article" date="2021" name="Environ. Microbiol.">
        <title>Gene family expansions and transcriptome signatures uncover fungal adaptations to wood decay.</title>
        <authorList>
            <person name="Hage H."/>
            <person name="Miyauchi S."/>
            <person name="Viragh M."/>
            <person name="Drula E."/>
            <person name="Min B."/>
            <person name="Chaduli D."/>
            <person name="Navarro D."/>
            <person name="Favel A."/>
            <person name="Norest M."/>
            <person name="Lesage-Meessen L."/>
            <person name="Balint B."/>
            <person name="Merenyi Z."/>
            <person name="de Eugenio L."/>
            <person name="Morin E."/>
            <person name="Martinez A.T."/>
            <person name="Baldrian P."/>
            <person name="Stursova M."/>
            <person name="Martinez M.J."/>
            <person name="Novotny C."/>
            <person name="Magnuson J.K."/>
            <person name="Spatafora J.W."/>
            <person name="Maurice S."/>
            <person name="Pangilinan J."/>
            <person name="Andreopoulos W."/>
            <person name="LaButti K."/>
            <person name="Hundley H."/>
            <person name="Na H."/>
            <person name="Kuo A."/>
            <person name="Barry K."/>
            <person name="Lipzen A."/>
            <person name="Henrissat B."/>
            <person name="Riley R."/>
            <person name="Ahrendt S."/>
            <person name="Nagy L.G."/>
            <person name="Grigoriev I.V."/>
            <person name="Martin F."/>
            <person name="Rosso M.N."/>
        </authorList>
    </citation>
    <scope>NUCLEOTIDE SEQUENCE [LARGE SCALE GENOMIC DNA]</scope>
    <source>
        <strain evidence="2 3">CIRM-BRFM 1785</strain>
    </source>
</reference>
<name>A0ABQ8KMZ6_9APHY</name>
<dbReference type="Proteomes" id="UP000814176">
    <property type="component" value="Unassembled WGS sequence"/>
</dbReference>
<feature type="compositionally biased region" description="Basic and acidic residues" evidence="1">
    <location>
        <begin position="98"/>
        <end position="109"/>
    </location>
</feature>
<feature type="compositionally biased region" description="Acidic residues" evidence="1">
    <location>
        <begin position="87"/>
        <end position="97"/>
    </location>
</feature>
<protein>
    <submittedName>
        <fullName evidence="2">Uncharacterized protein</fullName>
    </submittedName>
</protein>
<feature type="region of interest" description="Disordered" evidence="1">
    <location>
        <begin position="124"/>
        <end position="146"/>
    </location>
</feature>
<feature type="region of interest" description="Disordered" evidence="1">
    <location>
        <begin position="84"/>
        <end position="109"/>
    </location>
</feature>
<sequence length="292" mass="32943">MSPDYTAVIPAQIDAGRPAKGGCLSPHRSRCPWRYRLEGLGDDEIWVDVSHTLPAPCYGISADDDVVGEYDEHEVDADDNLARSYADDQEYEDDDSSDAEHTYSDHEDIVYDAEDGAYVEEGAEYDDEDPAEDYLDGADDDKEDVVEGDGEKDMAFDEDFVLQLEDDADSITVRDGDDDEVEVCEPYASAVDDSRGPMLVRRPREYVLDFDSYMDHRDRVHSPKRIEITRSPPIKHADELDEFMPLQGDLQLSRYVDSSYTPWDGELYLDMVMAKVDDLRDLSGFMPYGPGG</sequence>
<dbReference type="RefSeq" id="XP_047781439.1">
    <property type="nucleotide sequence ID" value="XM_047918694.1"/>
</dbReference>
<dbReference type="GeneID" id="71999426"/>
<dbReference type="EMBL" id="JADCUA010000005">
    <property type="protein sequence ID" value="KAH9839789.1"/>
    <property type="molecule type" value="Genomic_DNA"/>
</dbReference>
<accession>A0ABQ8KMZ6</accession>